<dbReference type="Gene3D" id="3.30.70.3290">
    <property type="match status" value="1"/>
</dbReference>
<dbReference type="Pfam" id="PF21089">
    <property type="entry name" value="PKS_DH_N"/>
    <property type="match status" value="1"/>
</dbReference>
<dbReference type="InterPro" id="IPR016039">
    <property type="entry name" value="Thiolase-like"/>
</dbReference>
<dbReference type="GO" id="GO:0016491">
    <property type="term" value="F:oxidoreductase activity"/>
    <property type="evidence" value="ECO:0007669"/>
    <property type="project" value="UniProtKB-KW"/>
</dbReference>
<keyword evidence="3" id="KW-0808">Transferase</keyword>
<dbReference type="SUPFAM" id="SSF47336">
    <property type="entry name" value="ACP-like"/>
    <property type="match status" value="1"/>
</dbReference>
<accession>A0A8H4VCI3</accession>
<dbReference type="Pfam" id="PF00550">
    <property type="entry name" value="PP-binding"/>
    <property type="match status" value="1"/>
</dbReference>
<feature type="domain" description="PKS/mFAS DH" evidence="9">
    <location>
        <begin position="745"/>
        <end position="1038"/>
    </location>
</feature>
<dbReference type="Gene3D" id="1.10.1200.10">
    <property type="entry name" value="ACP-like"/>
    <property type="match status" value="1"/>
</dbReference>
<dbReference type="InterPro" id="IPR057326">
    <property type="entry name" value="KR_dom"/>
</dbReference>
<dbReference type="InterPro" id="IPR049900">
    <property type="entry name" value="PKS_mFAS_DH"/>
</dbReference>
<keyword evidence="4" id="KW-0560">Oxidoreductase</keyword>
<dbReference type="Pfam" id="PF02801">
    <property type="entry name" value="Ketoacyl-synt_C"/>
    <property type="match status" value="1"/>
</dbReference>
<evidence type="ECO:0000256" key="6">
    <source>
        <dbReference type="PROSITE-ProRule" id="PRU01363"/>
    </source>
</evidence>
<dbReference type="InterPro" id="IPR018201">
    <property type="entry name" value="Ketoacyl_synth_AS"/>
</dbReference>
<dbReference type="Pfam" id="PF08659">
    <property type="entry name" value="KR"/>
    <property type="match status" value="1"/>
</dbReference>
<dbReference type="SUPFAM" id="SSF52151">
    <property type="entry name" value="FabD/lysophospholipase-like"/>
    <property type="match status" value="1"/>
</dbReference>
<dbReference type="Gene3D" id="3.40.366.10">
    <property type="entry name" value="Malonyl-Coenzyme A Acyl Carrier Protein, domain 2"/>
    <property type="match status" value="1"/>
</dbReference>
<dbReference type="InterPro" id="IPR020807">
    <property type="entry name" value="PKS_DH"/>
</dbReference>
<comment type="caution">
    <text evidence="10">The sequence shown here is derived from an EMBL/GenBank/DDBJ whole genome shotgun (WGS) entry which is preliminary data.</text>
</comment>
<protein>
    <submittedName>
        <fullName evidence="10">Beta-ketoacyl synthase domain-containing protein</fullName>
    </submittedName>
</protein>
<keyword evidence="1" id="KW-0596">Phosphopantetheine</keyword>
<dbReference type="OrthoDB" id="329835at2759"/>
<dbReference type="GO" id="GO:0004315">
    <property type="term" value="F:3-oxoacyl-[acyl-carrier-protein] synthase activity"/>
    <property type="evidence" value="ECO:0007669"/>
    <property type="project" value="InterPro"/>
</dbReference>
<dbReference type="InterPro" id="IPR049551">
    <property type="entry name" value="PKS_DH_C"/>
</dbReference>
<dbReference type="Gene3D" id="3.40.50.150">
    <property type="entry name" value="Vaccinia Virus protein VP39"/>
    <property type="match status" value="1"/>
</dbReference>
<dbReference type="PROSITE" id="PS00606">
    <property type="entry name" value="KS3_1"/>
    <property type="match status" value="1"/>
</dbReference>
<gene>
    <name evidence="10" type="ORF">GQ602_004876</name>
</gene>
<feature type="region of interest" description="C-terminal hotdog fold" evidence="6">
    <location>
        <begin position="885"/>
        <end position="1038"/>
    </location>
</feature>
<dbReference type="SUPFAM" id="SSF50129">
    <property type="entry name" value="GroES-like"/>
    <property type="match status" value="1"/>
</dbReference>
<keyword evidence="2" id="KW-0597">Phosphoprotein</keyword>
<dbReference type="InterPro" id="IPR056501">
    <property type="entry name" value="NAD-bd_HRPKS_sdrA"/>
</dbReference>
<dbReference type="InterPro" id="IPR020843">
    <property type="entry name" value="ER"/>
</dbReference>
<dbReference type="Pfam" id="PF23114">
    <property type="entry name" value="NAD-bd_HRPKS_sdrA"/>
    <property type="match status" value="1"/>
</dbReference>
<feature type="domain" description="Carrier" evidence="7">
    <location>
        <begin position="1997"/>
        <end position="2074"/>
    </location>
</feature>
<feature type="region of interest" description="N-terminal hotdog fold" evidence="6">
    <location>
        <begin position="745"/>
        <end position="874"/>
    </location>
</feature>
<evidence type="ECO:0000256" key="4">
    <source>
        <dbReference type="ARBA" id="ARBA00023002"/>
    </source>
</evidence>
<dbReference type="SUPFAM" id="SSF51735">
    <property type="entry name" value="NAD(P)-binding Rossmann-fold domains"/>
    <property type="match status" value="3"/>
</dbReference>
<dbReference type="InterPro" id="IPR020806">
    <property type="entry name" value="PKS_PP-bd"/>
</dbReference>
<reference evidence="10 11" key="1">
    <citation type="journal article" date="2020" name="G3 (Bethesda)">
        <title>Genetic Underpinnings of Host Manipulation by Ophiocordyceps as Revealed by Comparative Transcriptomics.</title>
        <authorList>
            <person name="Will I."/>
            <person name="Das B."/>
            <person name="Trinh T."/>
            <person name="Brachmann A."/>
            <person name="Ohm R.A."/>
            <person name="de Bekker C."/>
        </authorList>
    </citation>
    <scope>NUCLEOTIDE SEQUENCE [LARGE SCALE GENOMIC DNA]</scope>
    <source>
        <strain evidence="10 11">EC05</strain>
    </source>
</reference>
<name>A0A8H4VCI3_9HYPO</name>
<dbReference type="InterPro" id="IPR011032">
    <property type="entry name" value="GroES-like_sf"/>
</dbReference>
<evidence type="ECO:0000313" key="11">
    <source>
        <dbReference type="Proteomes" id="UP000562929"/>
    </source>
</evidence>
<dbReference type="InterPro" id="IPR050091">
    <property type="entry name" value="PKS_NRPS_Biosynth_Enz"/>
</dbReference>
<dbReference type="InterPro" id="IPR014031">
    <property type="entry name" value="Ketoacyl_synth_C"/>
</dbReference>
<dbReference type="InterPro" id="IPR036736">
    <property type="entry name" value="ACP-like_sf"/>
</dbReference>
<dbReference type="SMART" id="SM00827">
    <property type="entry name" value="PKS_AT"/>
    <property type="match status" value="1"/>
</dbReference>
<dbReference type="Proteomes" id="UP000562929">
    <property type="component" value="Unassembled WGS sequence"/>
</dbReference>
<dbReference type="InterPro" id="IPR001227">
    <property type="entry name" value="Ac_transferase_dom_sf"/>
</dbReference>
<dbReference type="InterPro" id="IPR036291">
    <property type="entry name" value="NAD(P)-bd_dom_sf"/>
</dbReference>
<dbReference type="SUPFAM" id="SSF55048">
    <property type="entry name" value="Probable ACP-binding domain of malonyl-CoA ACP transacylase"/>
    <property type="match status" value="1"/>
</dbReference>
<dbReference type="PROSITE" id="PS50075">
    <property type="entry name" value="CARRIER"/>
    <property type="match status" value="1"/>
</dbReference>
<evidence type="ECO:0000313" key="10">
    <source>
        <dbReference type="EMBL" id="KAF4585571.1"/>
    </source>
</evidence>
<dbReference type="Pfam" id="PF00109">
    <property type="entry name" value="ketoacyl-synt"/>
    <property type="match status" value="1"/>
</dbReference>
<dbReference type="PROSITE" id="PS52004">
    <property type="entry name" value="KS3_2"/>
    <property type="match status" value="1"/>
</dbReference>
<dbReference type="InterPro" id="IPR014030">
    <property type="entry name" value="Ketoacyl_synth_N"/>
</dbReference>
<feature type="domain" description="Ketosynthase family 3 (KS3)" evidence="8">
    <location>
        <begin position="6"/>
        <end position="379"/>
    </location>
</feature>
<evidence type="ECO:0000256" key="1">
    <source>
        <dbReference type="ARBA" id="ARBA00022450"/>
    </source>
</evidence>
<evidence type="ECO:0000259" key="7">
    <source>
        <dbReference type="PROSITE" id="PS50075"/>
    </source>
</evidence>
<keyword evidence="11" id="KW-1185">Reference proteome</keyword>
<dbReference type="SMART" id="SM00822">
    <property type="entry name" value="PKS_KR"/>
    <property type="match status" value="1"/>
</dbReference>
<evidence type="ECO:0000259" key="8">
    <source>
        <dbReference type="PROSITE" id="PS52004"/>
    </source>
</evidence>
<dbReference type="SMART" id="SM00823">
    <property type="entry name" value="PKS_PP"/>
    <property type="match status" value="1"/>
</dbReference>
<dbReference type="Gene3D" id="3.40.47.10">
    <property type="match status" value="1"/>
</dbReference>
<dbReference type="InterPro" id="IPR029063">
    <property type="entry name" value="SAM-dependent_MTases_sf"/>
</dbReference>
<dbReference type="PANTHER" id="PTHR43775">
    <property type="entry name" value="FATTY ACID SYNTHASE"/>
    <property type="match status" value="1"/>
</dbReference>
<dbReference type="InterPro" id="IPR016036">
    <property type="entry name" value="Malonyl_transacylase_ACP-bd"/>
</dbReference>
<proteinExistence type="predicted"/>
<evidence type="ECO:0000259" key="9">
    <source>
        <dbReference type="PROSITE" id="PS52019"/>
    </source>
</evidence>
<evidence type="ECO:0000256" key="2">
    <source>
        <dbReference type="ARBA" id="ARBA00022553"/>
    </source>
</evidence>
<dbReference type="SUPFAM" id="SSF53335">
    <property type="entry name" value="S-adenosyl-L-methionine-dependent methyltransferases"/>
    <property type="match status" value="1"/>
</dbReference>
<dbReference type="SMART" id="SM00829">
    <property type="entry name" value="PKS_ER"/>
    <property type="match status" value="1"/>
</dbReference>
<feature type="active site" description="Proton donor; for dehydratase activity" evidence="6">
    <location>
        <position position="950"/>
    </location>
</feature>
<dbReference type="Pfam" id="PF00698">
    <property type="entry name" value="Acyl_transf_1"/>
    <property type="match status" value="1"/>
</dbReference>
<dbReference type="GO" id="GO:0031177">
    <property type="term" value="F:phosphopantetheine binding"/>
    <property type="evidence" value="ECO:0007669"/>
    <property type="project" value="InterPro"/>
</dbReference>
<dbReference type="GO" id="GO:0006633">
    <property type="term" value="P:fatty acid biosynthetic process"/>
    <property type="evidence" value="ECO:0007669"/>
    <property type="project" value="InterPro"/>
</dbReference>
<evidence type="ECO:0000256" key="5">
    <source>
        <dbReference type="ARBA" id="ARBA00023268"/>
    </source>
</evidence>
<dbReference type="Gene3D" id="3.10.129.110">
    <property type="entry name" value="Polyketide synthase dehydratase"/>
    <property type="match status" value="1"/>
</dbReference>
<dbReference type="InterPro" id="IPR020841">
    <property type="entry name" value="PKS_Beta-ketoAc_synthase_dom"/>
</dbReference>
<dbReference type="CDD" id="cd05195">
    <property type="entry name" value="enoyl_red"/>
    <property type="match status" value="1"/>
</dbReference>
<dbReference type="PANTHER" id="PTHR43775:SF29">
    <property type="entry name" value="ASPERFURANONE POLYKETIDE SYNTHASE AFOG-RELATED"/>
    <property type="match status" value="1"/>
</dbReference>
<dbReference type="GO" id="GO:0044550">
    <property type="term" value="P:secondary metabolite biosynthetic process"/>
    <property type="evidence" value="ECO:0007669"/>
    <property type="project" value="TreeGrafter"/>
</dbReference>
<dbReference type="Gene3D" id="3.40.50.720">
    <property type="entry name" value="NAD(P)-binding Rossmann-like Domain"/>
    <property type="match status" value="3"/>
</dbReference>
<organism evidence="10 11">
    <name type="scientific">Ophiocordyceps camponoti-floridani</name>
    <dbReference type="NCBI Taxonomy" id="2030778"/>
    <lineage>
        <taxon>Eukaryota</taxon>
        <taxon>Fungi</taxon>
        <taxon>Dikarya</taxon>
        <taxon>Ascomycota</taxon>
        <taxon>Pezizomycotina</taxon>
        <taxon>Sordariomycetes</taxon>
        <taxon>Hypocreomycetidae</taxon>
        <taxon>Hypocreales</taxon>
        <taxon>Ophiocordycipitaceae</taxon>
        <taxon>Ophiocordyceps</taxon>
    </lineage>
</organism>
<dbReference type="Pfam" id="PF14765">
    <property type="entry name" value="PS-DH"/>
    <property type="match status" value="1"/>
</dbReference>
<dbReference type="SMART" id="SM00825">
    <property type="entry name" value="PKS_KS"/>
    <property type="match status" value="1"/>
</dbReference>
<dbReference type="Gene3D" id="3.90.180.10">
    <property type="entry name" value="Medium-chain alcohol dehydrogenases, catalytic domain"/>
    <property type="match status" value="1"/>
</dbReference>
<dbReference type="InterPro" id="IPR049552">
    <property type="entry name" value="PKS_DH_N"/>
</dbReference>
<keyword evidence="5" id="KW-0511">Multifunctional enzyme</keyword>
<dbReference type="InterPro" id="IPR016035">
    <property type="entry name" value="Acyl_Trfase/lysoPLipase"/>
</dbReference>
<dbReference type="EMBL" id="JAACLJ010000005">
    <property type="protein sequence ID" value="KAF4585571.1"/>
    <property type="molecule type" value="Genomic_DNA"/>
</dbReference>
<dbReference type="InterPro" id="IPR013968">
    <property type="entry name" value="PKS_KR"/>
</dbReference>
<evidence type="ECO:0000256" key="3">
    <source>
        <dbReference type="ARBA" id="ARBA00022679"/>
    </source>
</evidence>
<dbReference type="InterPro" id="IPR042104">
    <property type="entry name" value="PKS_dehydratase_sf"/>
</dbReference>
<feature type="active site" description="Proton acceptor; for dehydratase activity" evidence="6">
    <location>
        <position position="778"/>
    </location>
</feature>
<dbReference type="SUPFAM" id="SSF53901">
    <property type="entry name" value="Thiolase-like"/>
    <property type="match status" value="1"/>
</dbReference>
<dbReference type="CDD" id="cd00833">
    <property type="entry name" value="PKS"/>
    <property type="match status" value="1"/>
</dbReference>
<dbReference type="InterPro" id="IPR009081">
    <property type="entry name" value="PP-bd_ACP"/>
</dbReference>
<dbReference type="PROSITE" id="PS52019">
    <property type="entry name" value="PKS_MFAS_DH"/>
    <property type="match status" value="1"/>
</dbReference>
<dbReference type="GO" id="GO:0004312">
    <property type="term" value="F:fatty acid synthase activity"/>
    <property type="evidence" value="ECO:0007669"/>
    <property type="project" value="TreeGrafter"/>
</dbReference>
<sequence>MTAITKTPLAIVGMSCRFPNDATSPERLWQLCTEKKNAWSPWPADRLNEEAWYHPRPEHLGTAMDPQVRLLLETAFEAFESAGLSLEAIAGSKTSVFAGALFHDYNDVIMADVDNLPRYASTGNGPTMVANRISHFFDLRGTSVSVDTACSTAMAALHLACQDMRSGDSEMAVVGGTNLLLHPGSSIGLSTLGFLGPSGKSYSFDDRAEGYGRGEGVGCLIIKPLQAALRDNNPIRAIVRETAMNEDGRTPTISAPSQQAQQDLIRACYQQAGLDPRDTPVVEAHGTGTRTGDGTEARAIGNVFGRNRRDDGERVIVGSLKANIGHGESASGIAAVIKAVLMLEKGLIPPLAMFDKPNSEIDFDGLGIQGAQWYAMGRELVDRYPVFSRALDEADGRLALMGASWKVREELFRDEDSSRLDDPDFSFPLTIILQLALIRLLSSWGIEPSATTGHSSGEIAAAYTAGIISFDEAIAIAHHRGRLTSRAVANGRLGGAMAALGVGPDEAASLIRGLGCVIACVNSPSNVTIAGDVMAIEEVGNMARDRDVFFRRLKIPAAYHSPAMDPLAEEYETAIRPHLKPSPNGEDRPRIRIASPVTARLVDTTKELRNPKHWVRNMAHPVLFSRALDLTIATDTLATVDAIIEIGPHGALGGAMNQLLRAQGLKVRIDSCLSRGKNAVQTMLELAGRLHCQGYPVHLEAVNFPDGRRNRVVSDLPSYSWNHSTGYWVNSRLRTETLLRKYGPHDLLGLRVAGLEDGRLAIWRNRLRVTDLPWLRHHLVQGEVVLPGVALVAMVVEAVRQLEGETDHGDVRYALTDVDLVSAVLIPDGDGEEGGLETQLLLRHGRHFSLHSRIGSGAWIENSRGTVTNVDSEPSPPLIIDKRALTEVNTQHLYTTFATQGPTLGPSFQNITSLAATPGAAVGTVTVPDTLATMPYPHQSVCWVHPTVLDACFQVGWAAVAEPVMKGMGVCITRSWENLEVASSAGLLPGSELEVWARVWMVEQGFRLSLCVHDRRESRPLFRADGVYVQSLSGRKPAVTSMDNSLILHPEWQPDISLLPDDYPLDEAEFASLFTHKKPQADILQTDASSTAILRGLLASEATGLCTYDVTFAAPTQPNPGIRFRPLDLRLDPLTQGFHASSYDLVVVGRDALQEVEGLRHALTLLRAGGMLLLLTSPGREDDRLAPVIAAAGFQDVRIFSSPASRTMMVATKAEEQPKTTLAPQQISLIELPNSDQPAPEAWLSHLSQLLKEDTLTSVSSHPLGTLLAADTRCIILGQANSNFLCNLDTSRLEALRTTLQLASEIVWITRGSNETPEAAMVNGLLRTLRLEERVKRFITLDLDPEEDAWTTSAAEAIRSILRLENHDYEYALRSGRLLVPRLTGTTALNTQLSALKGAPMPEKKLFSEAANTHLEPMVTSQLSSLVFKHDDESDHQLADTMMELEAHAFGLSPRDVLVAEGKVDAQNTASECAGTVRRLGSRVPAGVSAGQRVCGFVPGSYALALQVLESMARLEALERVLIRGSWAAVEQAFITIAQHKGAEVFVTASNEDDERLIKETYGIPQHHILDPSHPTLWPPSIDVVLNFTPEESSIQLPVPIDRFIQLGFDMTSPLPSTGSCAFTAVDLALLSRLTSTGSLRKAIDFLLQQGEPSPRFPLTVYSVSDCPEAFVSLQTSIRSGSRTSKTVVTAASDDPISTLTIPDPLTFPPSASYLIVGGLSGLGLEIAHWMARRGATNLILLSREATATTPEKNTIIQEINRLGARTVLLGCDVADEDALAKAITEYQDRAPPIRGIIQTATVLHDVFFSHMTASQWQASLRPKVQGTRNLDAIFNQPTLDFFIILSSLTAVVGNMGQANYTAAGAYQDSFVRRRLMAGLPAVSINIGSVPALGSALRTGMASQLDRIGTRYQTHADLFQLVEIAVRNPRHGQMITGIEPWVEARNIRWRLEPRFARTRIVDTKTSIRNDDDNASPTRGSSLSTVRSRLAGISDAAEATRLLVDALSVQLAGMTALPVADIKPDEQLTAYGVDSLVAAELRAVLQVHVSLAVTIFDVTRAGTLRELAVIVGEKVVK</sequence>
<dbReference type="InterPro" id="IPR014043">
    <property type="entry name" value="Acyl_transferase_dom"/>
</dbReference>
<dbReference type="SMART" id="SM00826">
    <property type="entry name" value="PKS_DH"/>
    <property type="match status" value="1"/>
</dbReference>